<keyword evidence="3" id="KW-1185">Reference proteome</keyword>
<feature type="compositionally biased region" description="Pro residues" evidence="1">
    <location>
        <begin position="131"/>
        <end position="144"/>
    </location>
</feature>
<sequence length="144" mass="16313">MRVRCLRIIHPAADVPVTEFDGIRVGGIYPVLEMVTHDIDCQIRVLGPGTPDPGLLWDPADFETVDPRIPPGWTLVIDSGRTRLADARWQRPGFWTDYAHADPRAWADYEHVKRELLTTEPPENPLHHRTPPPPRRPPGRPGGR</sequence>
<accession>A0ABS4KXA5</accession>
<name>A0ABS4KXA5_STRAV</name>
<evidence type="ECO:0000313" key="3">
    <source>
        <dbReference type="Proteomes" id="UP001519310"/>
    </source>
</evidence>
<organism evidence="2 3">
    <name type="scientific">Streptomyces avidinii</name>
    <dbReference type="NCBI Taxonomy" id="1895"/>
    <lineage>
        <taxon>Bacteria</taxon>
        <taxon>Bacillati</taxon>
        <taxon>Actinomycetota</taxon>
        <taxon>Actinomycetes</taxon>
        <taxon>Kitasatosporales</taxon>
        <taxon>Streptomycetaceae</taxon>
        <taxon>Streptomyces</taxon>
    </lineage>
</organism>
<feature type="region of interest" description="Disordered" evidence="1">
    <location>
        <begin position="116"/>
        <end position="144"/>
    </location>
</feature>
<proteinExistence type="predicted"/>
<protein>
    <submittedName>
        <fullName evidence="2">Uncharacterized protein</fullName>
    </submittedName>
</protein>
<gene>
    <name evidence="2" type="ORF">J2Z77_000034</name>
</gene>
<evidence type="ECO:0000313" key="2">
    <source>
        <dbReference type="EMBL" id="MBP2034250.1"/>
    </source>
</evidence>
<comment type="caution">
    <text evidence="2">The sequence shown here is derived from an EMBL/GenBank/DDBJ whole genome shotgun (WGS) entry which is preliminary data.</text>
</comment>
<evidence type="ECO:0000256" key="1">
    <source>
        <dbReference type="SAM" id="MobiDB-lite"/>
    </source>
</evidence>
<dbReference type="RefSeq" id="WP_189974023.1">
    <property type="nucleotide sequence ID" value="NZ_BMVL01000023.1"/>
</dbReference>
<dbReference type="Proteomes" id="UP001519310">
    <property type="component" value="Unassembled WGS sequence"/>
</dbReference>
<reference evidence="2 3" key="1">
    <citation type="submission" date="2021-03" db="EMBL/GenBank/DDBJ databases">
        <title>Genomic Encyclopedia of Type Strains, Phase IV (KMG-IV): sequencing the most valuable type-strain genomes for metagenomic binning, comparative biology and taxonomic classification.</title>
        <authorList>
            <person name="Goeker M."/>
        </authorList>
    </citation>
    <scope>NUCLEOTIDE SEQUENCE [LARGE SCALE GENOMIC DNA]</scope>
    <source>
        <strain evidence="2 3">DSM 40526</strain>
    </source>
</reference>
<dbReference type="EMBL" id="JAGGLQ010000001">
    <property type="protein sequence ID" value="MBP2034250.1"/>
    <property type="molecule type" value="Genomic_DNA"/>
</dbReference>